<evidence type="ECO:0000313" key="5">
    <source>
        <dbReference type="Proteomes" id="UP000030764"/>
    </source>
</evidence>
<evidence type="ECO:0000313" key="2">
    <source>
        <dbReference type="EMBL" id="KFD49040.1"/>
    </source>
</evidence>
<evidence type="ECO:0000256" key="1">
    <source>
        <dbReference type="SAM" id="MobiDB-lite"/>
    </source>
</evidence>
<feature type="region of interest" description="Disordered" evidence="1">
    <location>
        <begin position="85"/>
        <end position="104"/>
    </location>
</feature>
<dbReference type="EMBL" id="KL367515">
    <property type="protein sequence ID" value="KFD67412.1"/>
    <property type="molecule type" value="Genomic_DNA"/>
</dbReference>
<proteinExistence type="predicted"/>
<dbReference type="Proteomes" id="UP000030764">
    <property type="component" value="Unassembled WGS sequence"/>
</dbReference>
<dbReference type="EMBL" id="KL367651">
    <property type="protein sequence ID" value="KFD60733.1"/>
    <property type="molecule type" value="Genomic_DNA"/>
</dbReference>
<protein>
    <submittedName>
        <fullName evidence="2">Uncharacterized protein</fullName>
    </submittedName>
</protein>
<keyword evidence="5" id="KW-1185">Reference proteome</keyword>
<evidence type="ECO:0000313" key="4">
    <source>
        <dbReference type="EMBL" id="KFD67412.1"/>
    </source>
</evidence>
<gene>
    <name evidence="2" type="ORF">M513_10088</name>
    <name evidence="3" type="ORF">M514_10088</name>
    <name evidence="4" type="ORF">M514_20448</name>
</gene>
<organism evidence="2 5">
    <name type="scientific">Trichuris suis</name>
    <name type="common">pig whipworm</name>
    <dbReference type="NCBI Taxonomy" id="68888"/>
    <lineage>
        <taxon>Eukaryota</taxon>
        <taxon>Metazoa</taxon>
        <taxon>Ecdysozoa</taxon>
        <taxon>Nematoda</taxon>
        <taxon>Enoplea</taxon>
        <taxon>Dorylaimia</taxon>
        <taxon>Trichinellida</taxon>
        <taxon>Trichuridae</taxon>
        <taxon>Trichuris</taxon>
    </lineage>
</organism>
<sequence>MDAVRIVADPRDIPSHVLQHDGPRGACARLTTKVPPSAPLVICDPLISKTPTEDPNPPSAAHRPPEPSVAPLASVTSQKTEIAPLGYTGVDEGGIRQRSEKERDTTCAYNTTPAAICVSRAYLGASNVRYALYAAELFGVPFAPPGGR</sequence>
<accession>A0A085LVP4</accession>
<dbReference type="AlphaFoldDB" id="A0A085LVP4"/>
<evidence type="ECO:0000313" key="3">
    <source>
        <dbReference type="EMBL" id="KFD60733.1"/>
    </source>
</evidence>
<dbReference type="EMBL" id="KL363279">
    <property type="protein sequence ID" value="KFD49040.1"/>
    <property type="molecule type" value="Genomic_DNA"/>
</dbReference>
<feature type="compositionally biased region" description="Basic and acidic residues" evidence="1">
    <location>
        <begin position="93"/>
        <end position="104"/>
    </location>
</feature>
<feature type="region of interest" description="Disordered" evidence="1">
    <location>
        <begin position="46"/>
        <end position="71"/>
    </location>
</feature>
<reference evidence="2 5" key="1">
    <citation type="journal article" date="2014" name="Nat. Genet.">
        <title>Genome and transcriptome of the porcine whipworm Trichuris suis.</title>
        <authorList>
            <person name="Jex A.R."/>
            <person name="Nejsum P."/>
            <person name="Schwarz E.M."/>
            <person name="Hu L."/>
            <person name="Young N.D."/>
            <person name="Hall R.S."/>
            <person name="Korhonen P.K."/>
            <person name="Liao S."/>
            <person name="Thamsborg S."/>
            <person name="Xia J."/>
            <person name="Xu P."/>
            <person name="Wang S."/>
            <person name="Scheerlinck J.P."/>
            <person name="Hofmann A."/>
            <person name="Sternberg P.W."/>
            <person name="Wang J."/>
            <person name="Gasser R.B."/>
        </authorList>
    </citation>
    <scope>NUCLEOTIDE SEQUENCE [LARGE SCALE GENOMIC DNA]</scope>
    <source>
        <strain evidence="3">DCEP-RM93F</strain>
        <strain evidence="2">DCEP-RM93M</strain>
    </source>
</reference>
<name>A0A085LVP4_9BILA</name>
<dbReference type="Proteomes" id="UP000030758">
    <property type="component" value="Unassembled WGS sequence"/>
</dbReference>